<dbReference type="STRING" id="1685382.AVJ23_18270"/>
<reference evidence="2 3" key="1">
    <citation type="submission" date="2015-12" db="EMBL/GenBank/DDBJ databases">
        <authorList>
            <person name="Shamseldin A."/>
            <person name="Moawad H."/>
            <person name="Abd El-Rahim W.M."/>
            <person name="Sadowsky M.J."/>
        </authorList>
    </citation>
    <scope>NUCLEOTIDE SEQUENCE [LARGE SCALE GENOMIC DNA]</scope>
    <source>
        <strain evidence="2 3">SJ5A-1</strain>
    </source>
</reference>
<feature type="region of interest" description="Disordered" evidence="1">
    <location>
        <begin position="205"/>
        <end position="228"/>
    </location>
</feature>
<dbReference type="OrthoDB" id="9790012at2"/>
<accession>A0A0W7WFN1</accession>
<dbReference type="Gene3D" id="3.60.20.10">
    <property type="entry name" value="Glutamine Phosphoribosylpyrophosphate, subunit 1, domain 1"/>
    <property type="match status" value="1"/>
</dbReference>
<protein>
    <submittedName>
        <fullName evidence="2">Fimbrial assembly protein FimA</fullName>
    </submittedName>
</protein>
<dbReference type="PANTHER" id="PTHR39328">
    <property type="entry name" value="BLL2871 PROTEIN"/>
    <property type="match status" value="1"/>
</dbReference>
<dbReference type="Pfam" id="PF06267">
    <property type="entry name" value="DUF1028"/>
    <property type="match status" value="1"/>
</dbReference>
<dbReference type="Proteomes" id="UP000054396">
    <property type="component" value="Unassembled WGS sequence"/>
</dbReference>
<comment type="caution">
    <text evidence="2">The sequence shown here is derived from an EMBL/GenBank/DDBJ whole genome shotgun (WGS) entry which is preliminary data.</text>
</comment>
<evidence type="ECO:0000313" key="3">
    <source>
        <dbReference type="Proteomes" id="UP000054396"/>
    </source>
</evidence>
<sequence>MTFSILVRDPETGALGGAAATGSLCVGGWVLRGDIRAGLSASQGAAPSTFWGEDVLTRMRAGRPADAAVAEVTGADPGRAARQLSALDLSGQGAHFTGADNTPQMAGSLFPQGVAAGNMLADAGVVDALAEGFAAATGPLSLRLLAGLRAAEAAGSDSRGLLSAALLVLRHDHAPLTLRIDYHEGDPIGALEALHDRATSGAYADWARQVPSPEDPTRVLDRLPPARG</sequence>
<organism evidence="2 3">
    <name type="scientific">Pseudoponticoccus marisrubri</name>
    <dbReference type="NCBI Taxonomy" id="1685382"/>
    <lineage>
        <taxon>Bacteria</taxon>
        <taxon>Pseudomonadati</taxon>
        <taxon>Pseudomonadota</taxon>
        <taxon>Alphaproteobacteria</taxon>
        <taxon>Rhodobacterales</taxon>
        <taxon>Roseobacteraceae</taxon>
        <taxon>Pseudoponticoccus</taxon>
    </lineage>
</organism>
<dbReference type="RefSeq" id="WP_058863667.1">
    <property type="nucleotide sequence ID" value="NZ_LPXO01000014.1"/>
</dbReference>
<dbReference type="PANTHER" id="PTHR39328:SF1">
    <property type="entry name" value="BLL2871 PROTEIN"/>
    <property type="match status" value="1"/>
</dbReference>
<gene>
    <name evidence="2" type="ORF">AVJ23_18270</name>
</gene>
<keyword evidence="3" id="KW-1185">Reference proteome</keyword>
<proteinExistence type="predicted"/>
<dbReference type="EMBL" id="LPXO01000014">
    <property type="protein sequence ID" value="KUF09389.1"/>
    <property type="molecule type" value="Genomic_DNA"/>
</dbReference>
<name>A0A0W7WFN1_9RHOB</name>
<evidence type="ECO:0000256" key="1">
    <source>
        <dbReference type="SAM" id="MobiDB-lite"/>
    </source>
</evidence>
<dbReference type="AlphaFoldDB" id="A0A0W7WFN1"/>
<evidence type="ECO:0000313" key="2">
    <source>
        <dbReference type="EMBL" id="KUF09389.1"/>
    </source>
</evidence>
<dbReference type="InterPro" id="IPR010430">
    <property type="entry name" value="DUF1028"/>
</dbReference>
<dbReference type="InterPro" id="IPR029055">
    <property type="entry name" value="Ntn_hydrolases_N"/>
</dbReference>
<dbReference type="SUPFAM" id="SSF56235">
    <property type="entry name" value="N-terminal nucleophile aminohydrolases (Ntn hydrolases)"/>
    <property type="match status" value="1"/>
</dbReference>